<accession>A0AA88TID2</accession>
<evidence type="ECO:0000313" key="2">
    <source>
        <dbReference type="Proteomes" id="UP001187343"/>
    </source>
</evidence>
<comment type="caution">
    <text evidence="1">The sequence shown here is derived from an EMBL/GenBank/DDBJ whole genome shotgun (WGS) entry which is preliminary data.</text>
</comment>
<reference evidence="1" key="1">
    <citation type="submission" date="2023-08" db="EMBL/GenBank/DDBJ databases">
        <title>Chromosome-level Genome Assembly of mud carp (Cirrhinus molitorella).</title>
        <authorList>
            <person name="Liu H."/>
        </authorList>
    </citation>
    <scope>NUCLEOTIDE SEQUENCE</scope>
    <source>
        <strain evidence="1">Prfri</strain>
        <tissue evidence="1">Muscle</tissue>
    </source>
</reference>
<dbReference type="AlphaFoldDB" id="A0AA88TID2"/>
<keyword evidence="2" id="KW-1185">Reference proteome</keyword>
<name>A0AA88TID2_9TELE</name>
<organism evidence="1 2">
    <name type="scientific">Cirrhinus molitorella</name>
    <name type="common">mud carp</name>
    <dbReference type="NCBI Taxonomy" id="172907"/>
    <lineage>
        <taxon>Eukaryota</taxon>
        <taxon>Metazoa</taxon>
        <taxon>Chordata</taxon>
        <taxon>Craniata</taxon>
        <taxon>Vertebrata</taxon>
        <taxon>Euteleostomi</taxon>
        <taxon>Actinopterygii</taxon>
        <taxon>Neopterygii</taxon>
        <taxon>Teleostei</taxon>
        <taxon>Ostariophysi</taxon>
        <taxon>Cypriniformes</taxon>
        <taxon>Cyprinidae</taxon>
        <taxon>Labeoninae</taxon>
        <taxon>Labeonini</taxon>
        <taxon>Cirrhinus</taxon>
    </lineage>
</organism>
<evidence type="ECO:0000313" key="1">
    <source>
        <dbReference type="EMBL" id="KAK2889179.1"/>
    </source>
</evidence>
<gene>
    <name evidence="1" type="ORF">Q8A67_014554</name>
</gene>
<sequence length="109" mass="12893">MSIWLNRMNYGFETNCYQPLVTFSFEVLLTDTKLKEMEKYMNESFDMDECCSELHHSKMDDRIAKASALNSILKELLDEKISTQRKNHWILGPEDLNDTLVYDFKIEEA</sequence>
<proteinExistence type="predicted"/>
<dbReference type="EMBL" id="JAUYZG010000014">
    <property type="protein sequence ID" value="KAK2889179.1"/>
    <property type="molecule type" value="Genomic_DNA"/>
</dbReference>
<protein>
    <submittedName>
        <fullName evidence="1">Uncharacterized protein</fullName>
    </submittedName>
</protein>
<dbReference type="Proteomes" id="UP001187343">
    <property type="component" value="Unassembled WGS sequence"/>
</dbReference>